<dbReference type="Gene3D" id="3.40.30.10">
    <property type="entry name" value="Glutaredoxin"/>
    <property type="match status" value="1"/>
</dbReference>
<dbReference type="SUPFAM" id="SSF52833">
    <property type="entry name" value="Thioredoxin-like"/>
    <property type="match status" value="1"/>
</dbReference>
<keyword evidence="4" id="KW-1185">Reference proteome</keyword>
<evidence type="ECO:0000313" key="4">
    <source>
        <dbReference type="Proteomes" id="UP000193719"/>
    </source>
</evidence>
<protein>
    <recommendedName>
        <fullName evidence="5">Glutathione S-transferase</fullName>
    </recommendedName>
</protein>
<name>A0A1Y1VD37_9FUNG</name>
<dbReference type="GO" id="GO:0006749">
    <property type="term" value="P:glutathione metabolic process"/>
    <property type="evidence" value="ECO:0007669"/>
    <property type="project" value="TreeGrafter"/>
</dbReference>
<dbReference type="SUPFAM" id="SSF47616">
    <property type="entry name" value="GST C-terminal domain-like"/>
    <property type="match status" value="1"/>
</dbReference>
<organism evidence="3 4">
    <name type="scientific">Piromyces finnis</name>
    <dbReference type="NCBI Taxonomy" id="1754191"/>
    <lineage>
        <taxon>Eukaryota</taxon>
        <taxon>Fungi</taxon>
        <taxon>Fungi incertae sedis</taxon>
        <taxon>Chytridiomycota</taxon>
        <taxon>Chytridiomycota incertae sedis</taxon>
        <taxon>Neocallimastigomycetes</taxon>
        <taxon>Neocallimastigales</taxon>
        <taxon>Neocallimastigaceae</taxon>
        <taxon>Piromyces</taxon>
    </lineage>
</organism>
<accession>A0A1Y1VD37</accession>
<comment type="caution">
    <text evidence="3">The sequence shown here is derived from an EMBL/GenBank/DDBJ whole genome shotgun (WGS) entry which is preliminary data.</text>
</comment>
<dbReference type="AlphaFoldDB" id="A0A1Y1VD37"/>
<dbReference type="InterPro" id="IPR036249">
    <property type="entry name" value="Thioredoxin-like_sf"/>
</dbReference>
<dbReference type="Pfam" id="PF14497">
    <property type="entry name" value="GST_C_3"/>
    <property type="match status" value="1"/>
</dbReference>
<dbReference type="SFLD" id="SFLDS00019">
    <property type="entry name" value="Glutathione_Transferase_(cytos"/>
    <property type="match status" value="1"/>
</dbReference>
<dbReference type="InterPro" id="IPR050213">
    <property type="entry name" value="GST_superfamily"/>
</dbReference>
<dbReference type="InterPro" id="IPR036282">
    <property type="entry name" value="Glutathione-S-Trfase_C_sf"/>
</dbReference>
<dbReference type="InterPro" id="IPR040079">
    <property type="entry name" value="Glutathione_S-Trfase"/>
</dbReference>
<dbReference type="InterPro" id="IPR010987">
    <property type="entry name" value="Glutathione-S-Trfase_C-like"/>
</dbReference>
<evidence type="ECO:0000259" key="1">
    <source>
        <dbReference type="PROSITE" id="PS50404"/>
    </source>
</evidence>
<reference evidence="3 4" key="2">
    <citation type="submission" date="2016-08" db="EMBL/GenBank/DDBJ databases">
        <title>Pervasive Adenine N6-methylation of Active Genes in Fungi.</title>
        <authorList>
            <consortium name="DOE Joint Genome Institute"/>
            <person name="Mondo S.J."/>
            <person name="Dannebaum R.O."/>
            <person name="Kuo R.C."/>
            <person name="Labutti K."/>
            <person name="Haridas S."/>
            <person name="Kuo A."/>
            <person name="Salamov A."/>
            <person name="Ahrendt S.R."/>
            <person name="Lipzen A."/>
            <person name="Sullivan W."/>
            <person name="Andreopoulos W.B."/>
            <person name="Clum A."/>
            <person name="Lindquist E."/>
            <person name="Daum C."/>
            <person name="Ramamoorthy G.K."/>
            <person name="Gryganskyi A."/>
            <person name="Culley D."/>
            <person name="Magnuson J.K."/>
            <person name="James T.Y."/>
            <person name="O'Malley M.A."/>
            <person name="Stajich J.E."/>
            <person name="Spatafora J.W."/>
            <person name="Visel A."/>
            <person name="Grigoriev I.V."/>
        </authorList>
    </citation>
    <scope>NUCLEOTIDE SEQUENCE [LARGE SCALE GENOMIC DNA]</scope>
    <source>
        <strain evidence="4">finn</strain>
    </source>
</reference>
<dbReference type="STRING" id="1754191.A0A1Y1VD37"/>
<dbReference type="OrthoDB" id="414243at2759"/>
<feature type="domain" description="GST N-terminal" evidence="1">
    <location>
        <begin position="3"/>
        <end position="86"/>
    </location>
</feature>
<evidence type="ECO:0000259" key="2">
    <source>
        <dbReference type="PROSITE" id="PS50405"/>
    </source>
</evidence>
<dbReference type="PANTHER" id="PTHR11571">
    <property type="entry name" value="GLUTATHIONE S-TRANSFERASE"/>
    <property type="match status" value="1"/>
</dbReference>
<reference evidence="3 4" key="1">
    <citation type="submission" date="2016-08" db="EMBL/GenBank/DDBJ databases">
        <title>Genomes of anaerobic fungi encode conserved fungal cellulosomes for biomass hydrolysis.</title>
        <authorList>
            <consortium name="DOE Joint Genome Institute"/>
            <person name="Haitjema C.H."/>
            <person name="Gilmore S.P."/>
            <person name="Henske J.K."/>
            <person name="Solomon K.V."/>
            <person name="De Groot R."/>
            <person name="Kuo A."/>
            <person name="Mondo S.J."/>
            <person name="Salamov A.A."/>
            <person name="Labutti K."/>
            <person name="Zhao Z."/>
            <person name="Chiniquy J."/>
            <person name="Barry K."/>
            <person name="Brewer H.M."/>
            <person name="Purvine S.O."/>
            <person name="Wright A.T."/>
            <person name="Boxma B."/>
            <person name="Van Alen T."/>
            <person name="Hackstein J.H."/>
            <person name="Baker S.E."/>
            <person name="Grigoriev I.V."/>
            <person name="O'Malley M.A."/>
        </authorList>
    </citation>
    <scope>NUCLEOTIDE SEQUENCE [LARGE SCALE GENOMIC DNA]</scope>
    <source>
        <strain evidence="4">finn</strain>
    </source>
</reference>
<sequence length="214" mass="24566">MDSKFEVYYFPIKGRGEFVRLVLAAAKANWENKLINDWAKEKFSTEGLLYKQVPMLIEHKADGKELRLVETSAIIRYIANTFNLAAECPCKNALLDSYFTGLYDVADKIIMAAFKAKVSEPVEKTILNNEAIKNSIQYQEEILANNGSNGHYMDDKLTYVDIVAYRLVENYINFPPLKGFFSNETTPNLMKVYETVSKNPEIIEYLKSEKRFAN</sequence>
<dbReference type="Proteomes" id="UP000193719">
    <property type="component" value="Unassembled WGS sequence"/>
</dbReference>
<dbReference type="EMBL" id="MCFH01000014">
    <property type="protein sequence ID" value="ORX53000.1"/>
    <property type="molecule type" value="Genomic_DNA"/>
</dbReference>
<evidence type="ECO:0008006" key="5">
    <source>
        <dbReference type="Google" id="ProtNLM"/>
    </source>
</evidence>
<dbReference type="InterPro" id="IPR004046">
    <property type="entry name" value="GST_C"/>
</dbReference>
<dbReference type="InterPro" id="IPR004045">
    <property type="entry name" value="Glutathione_S-Trfase_N"/>
</dbReference>
<dbReference type="PROSITE" id="PS50405">
    <property type="entry name" value="GST_CTER"/>
    <property type="match status" value="1"/>
</dbReference>
<dbReference type="GO" id="GO:0004364">
    <property type="term" value="F:glutathione transferase activity"/>
    <property type="evidence" value="ECO:0007669"/>
    <property type="project" value="TreeGrafter"/>
</dbReference>
<dbReference type="Pfam" id="PF02798">
    <property type="entry name" value="GST_N"/>
    <property type="match status" value="1"/>
</dbReference>
<dbReference type="PROSITE" id="PS50404">
    <property type="entry name" value="GST_NTER"/>
    <property type="match status" value="1"/>
</dbReference>
<evidence type="ECO:0000313" key="3">
    <source>
        <dbReference type="EMBL" id="ORX53000.1"/>
    </source>
</evidence>
<feature type="domain" description="GST C-terminal" evidence="2">
    <location>
        <begin position="88"/>
        <end position="214"/>
    </location>
</feature>
<dbReference type="CDD" id="cd03039">
    <property type="entry name" value="GST_N_Sigma_like"/>
    <property type="match status" value="1"/>
</dbReference>
<dbReference type="Gene3D" id="1.20.1050.10">
    <property type="match status" value="1"/>
</dbReference>
<gene>
    <name evidence="3" type="ORF">BCR36DRAFT_285867</name>
</gene>
<proteinExistence type="predicted"/>